<dbReference type="Proteomes" id="UP000321533">
    <property type="component" value="Chromosome"/>
</dbReference>
<dbReference type="PANTHER" id="PTHR39330">
    <property type="entry name" value="ETHANOLAMINE AMMONIA-LYASE LIGHT CHAIN"/>
    <property type="match status" value="1"/>
</dbReference>
<dbReference type="GO" id="GO:0031419">
    <property type="term" value="F:cobalamin binding"/>
    <property type="evidence" value="ECO:0007669"/>
    <property type="project" value="UniProtKB-UniRule"/>
</dbReference>
<dbReference type="Gene3D" id="1.10.30.40">
    <property type="entry name" value="Ethanolamine ammonia-lyase light chain (EutC), N-terminal domain"/>
    <property type="match status" value="1"/>
</dbReference>
<dbReference type="Pfam" id="PF05985">
    <property type="entry name" value="EutC"/>
    <property type="match status" value="1"/>
</dbReference>
<comment type="cofactor">
    <cofactor evidence="5">
        <name>adenosylcob(III)alamin</name>
        <dbReference type="ChEBI" id="CHEBI:18408"/>
    </cofactor>
    <text evidence="5">Binds between the large and small subunits.</text>
</comment>
<dbReference type="InterPro" id="IPR042255">
    <property type="entry name" value="EutC_N"/>
</dbReference>
<keyword evidence="4 5" id="KW-1283">Bacterial microcompartment</keyword>
<evidence type="ECO:0000256" key="1">
    <source>
        <dbReference type="ARBA" id="ARBA00022628"/>
    </source>
</evidence>
<evidence type="ECO:0000256" key="3">
    <source>
        <dbReference type="ARBA" id="ARBA00023285"/>
    </source>
</evidence>
<dbReference type="Gene3D" id="3.40.50.11240">
    <property type="entry name" value="Ethanolamine ammonia-lyase light chain (EutC)"/>
    <property type="match status" value="1"/>
</dbReference>
<dbReference type="GO" id="GO:0046336">
    <property type="term" value="P:ethanolamine catabolic process"/>
    <property type="evidence" value="ECO:0007669"/>
    <property type="project" value="UniProtKB-UniRule"/>
</dbReference>
<dbReference type="GO" id="GO:0008851">
    <property type="term" value="F:ethanolamine ammonia-lyase activity"/>
    <property type="evidence" value="ECO:0007669"/>
    <property type="project" value="UniProtKB-UniRule"/>
</dbReference>
<keyword evidence="2 5" id="KW-0456">Lyase</keyword>
<keyword evidence="7" id="KW-1185">Reference proteome</keyword>
<protein>
    <recommendedName>
        <fullName evidence="5">Ethanolamine ammonia-lyase small subunit</fullName>
        <shortName evidence="5">EAL small subunit</shortName>
        <ecNumber evidence="5">4.3.1.7</ecNumber>
    </recommendedName>
</protein>
<dbReference type="PANTHER" id="PTHR39330:SF1">
    <property type="entry name" value="ETHANOLAMINE AMMONIA-LYASE SMALL SUBUNIT"/>
    <property type="match status" value="1"/>
</dbReference>
<feature type="binding site" evidence="5">
    <location>
        <position position="159"/>
    </location>
    <ligand>
        <name>adenosylcob(III)alamin</name>
        <dbReference type="ChEBI" id="CHEBI:18408"/>
    </ligand>
</feature>
<comment type="function">
    <text evidence="5">Catalyzes the deamination of various vicinal amino-alcohols to oxo compounds. Allows this organism to utilize ethanolamine as the sole source of nitrogen and carbon in the presence of external vitamin B12.</text>
</comment>
<evidence type="ECO:0000256" key="4">
    <source>
        <dbReference type="ARBA" id="ARBA00024446"/>
    </source>
</evidence>
<dbReference type="OrthoDB" id="114248at2"/>
<keyword evidence="3 5" id="KW-0170">Cobalt</keyword>
<sequence>MEKKDHINHVDAWTSLRSFTNARIALGRTGVSVPIEEALQFKMAHANARDAVFSHFEKEQIFTALQLFQQPVFFLRSSATDRHVYLQRPDLGRRLNEKSINKLNNFKSKGYDICICIADGLSSTAVNMHAVNLLLLLVPMLREQKISIAPFCIVEQGRVAVSDETGNLLKVKLSVILIGERPGLTAADSMSAYLTYNPSVGLTDESRNCISNIRPEGMSYATAADKIFYMITESIRLKISGVHLKDNIKAIS</sequence>
<comment type="similarity">
    <text evidence="5">Belongs to the EutC family.</text>
</comment>
<dbReference type="AlphaFoldDB" id="A0A5B8VFP5"/>
<dbReference type="HAMAP" id="MF_00601">
    <property type="entry name" value="EutC"/>
    <property type="match status" value="1"/>
</dbReference>
<name>A0A5B8VFP5_9BACT</name>
<organism evidence="6 7">
    <name type="scientific">Panacibacter ginsenosidivorans</name>
    <dbReference type="NCBI Taxonomy" id="1813871"/>
    <lineage>
        <taxon>Bacteria</taxon>
        <taxon>Pseudomonadati</taxon>
        <taxon>Bacteroidota</taxon>
        <taxon>Chitinophagia</taxon>
        <taxon>Chitinophagales</taxon>
        <taxon>Chitinophagaceae</taxon>
        <taxon>Panacibacter</taxon>
    </lineage>
</organism>
<gene>
    <name evidence="5" type="primary">eutC</name>
    <name evidence="6" type="ORF">FRZ67_21170</name>
</gene>
<dbReference type="InterPro" id="IPR009246">
    <property type="entry name" value="EutC"/>
</dbReference>
<proteinExistence type="inferred from homology"/>
<dbReference type="KEGG" id="pgin:FRZ67_21170"/>
<dbReference type="EC" id="4.3.1.7" evidence="5"/>
<keyword evidence="1 5" id="KW-0846">Cobalamin</keyword>
<feature type="binding site" evidence="5">
    <location>
        <position position="180"/>
    </location>
    <ligand>
        <name>adenosylcob(III)alamin</name>
        <dbReference type="ChEBI" id="CHEBI:18408"/>
    </ligand>
</feature>
<feature type="binding site" evidence="5">
    <location>
        <position position="209"/>
    </location>
    <ligand>
        <name>adenosylcob(III)alamin</name>
        <dbReference type="ChEBI" id="CHEBI:18408"/>
    </ligand>
</feature>
<comment type="subcellular location">
    <subcellularLocation>
        <location evidence="5">Bacterial microcompartment</location>
    </subcellularLocation>
</comment>
<dbReference type="PIRSF" id="PIRSF018982">
    <property type="entry name" value="EutC"/>
    <property type="match status" value="1"/>
</dbReference>
<dbReference type="NCBIfam" id="NF003971">
    <property type="entry name" value="PRK05465.1"/>
    <property type="match status" value="1"/>
</dbReference>
<reference evidence="6 7" key="1">
    <citation type="journal article" date="2016" name="Int. J. Syst. Evol. Microbiol.">
        <title>Panacibacter ginsenosidivorans gen. nov., sp. nov., with ginsenoside converting activity isolated from soil of a ginseng field.</title>
        <authorList>
            <person name="Siddiqi M.Z."/>
            <person name="Muhammad Shafi S."/>
            <person name="Choi K.D."/>
            <person name="Im W.T."/>
        </authorList>
    </citation>
    <scope>NUCLEOTIDE SEQUENCE [LARGE SCALE GENOMIC DNA]</scope>
    <source>
        <strain evidence="6 7">Gsoil1550</strain>
    </source>
</reference>
<dbReference type="InterPro" id="IPR042251">
    <property type="entry name" value="EutC_C"/>
</dbReference>
<dbReference type="GO" id="GO:0031471">
    <property type="term" value="C:ethanolamine degradation polyhedral organelle"/>
    <property type="evidence" value="ECO:0007669"/>
    <property type="project" value="UniProtKB-UniRule"/>
</dbReference>
<evidence type="ECO:0000256" key="2">
    <source>
        <dbReference type="ARBA" id="ARBA00023239"/>
    </source>
</evidence>
<comment type="subunit">
    <text evidence="5">The basic unit is a heterodimer which dimerizes to form tetramers. The heterotetramers trimerize; 6 large subunits form a core ring with 6 small subunits projecting outwards.</text>
</comment>
<dbReference type="GO" id="GO:0009350">
    <property type="term" value="C:ethanolamine ammonia-lyase complex"/>
    <property type="evidence" value="ECO:0007669"/>
    <property type="project" value="UniProtKB-UniRule"/>
</dbReference>
<evidence type="ECO:0000313" key="6">
    <source>
        <dbReference type="EMBL" id="QEC70314.1"/>
    </source>
</evidence>
<comment type="pathway">
    <text evidence="5">Amine and polyamine degradation; ethanolamine degradation.</text>
</comment>
<accession>A0A5B8VFP5</accession>
<comment type="catalytic activity">
    <reaction evidence="5">
        <text>ethanolamine = acetaldehyde + NH4(+)</text>
        <dbReference type="Rhea" id="RHEA:15313"/>
        <dbReference type="ChEBI" id="CHEBI:15343"/>
        <dbReference type="ChEBI" id="CHEBI:28938"/>
        <dbReference type="ChEBI" id="CHEBI:57603"/>
        <dbReference type="EC" id="4.3.1.7"/>
    </reaction>
</comment>
<evidence type="ECO:0000313" key="7">
    <source>
        <dbReference type="Proteomes" id="UP000321533"/>
    </source>
</evidence>
<dbReference type="GO" id="GO:0006520">
    <property type="term" value="P:amino acid metabolic process"/>
    <property type="evidence" value="ECO:0007669"/>
    <property type="project" value="InterPro"/>
</dbReference>
<dbReference type="UniPathway" id="UPA00560"/>
<evidence type="ECO:0000256" key="5">
    <source>
        <dbReference type="HAMAP-Rule" id="MF_00601"/>
    </source>
</evidence>
<dbReference type="EMBL" id="CP042435">
    <property type="protein sequence ID" value="QEC70314.1"/>
    <property type="molecule type" value="Genomic_DNA"/>
</dbReference>